<dbReference type="RefSeq" id="XP_056081614.1">
    <property type="nucleotide sequence ID" value="XM_056221866.1"/>
</dbReference>
<feature type="region of interest" description="Disordered" evidence="1">
    <location>
        <begin position="500"/>
        <end position="553"/>
    </location>
</feature>
<dbReference type="GeneID" id="80917710"/>
<evidence type="ECO:0000256" key="1">
    <source>
        <dbReference type="SAM" id="MobiDB-lite"/>
    </source>
</evidence>
<evidence type="ECO:0000313" key="3">
    <source>
        <dbReference type="Proteomes" id="UP001161438"/>
    </source>
</evidence>
<feature type="region of interest" description="Disordered" evidence="1">
    <location>
        <begin position="186"/>
        <end position="216"/>
    </location>
</feature>
<keyword evidence="3" id="KW-1185">Reference proteome</keyword>
<evidence type="ECO:0008006" key="4">
    <source>
        <dbReference type="Google" id="ProtNLM"/>
    </source>
</evidence>
<organism evidence="2 3">
    <name type="scientific">Saccharomyces mikatae IFO 1815</name>
    <dbReference type="NCBI Taxonomy" id="226126"/>
    <lineage>
        <taxon>Eukaryota</taxon>
        <taxon>Fungi</taxon>
        <taxon>Dikarya</taxon>
        <taxon>Ascomycota</taxon>
        <taxon>Saccharomycotina</taxon>
        <taxon>Saccharomycetes</taxon>
        <taxon>Saccharomycetales</taxon>
        <taxon>Saccharomycetaceae</taxon>
        <taxon>Saccharomyces</taxon>
    </lineage>
</organism>
<feature type="compositionally biased region" description="Polar residues" evidence="1">
    <location>
        <begin position="646"/>
        <end position="657"/>
    </location>
</feature>
<feature type="compositionally biased region" description="Low complexity" evidence="1">
    <location>
        <begin position="669"/>
        <end position="684"/>
    </location>
</feature>
<dbReference type="Proteomes" id="UP001161438">
    <property type="component" value="Chromosome 5"/>
</dbReference>
<feature type="compositionally biased region" description="Polar residues" evidence="1">
    <location>
        <begin position="531"/>
        <end position="541"/>
    </location>
</feature>
<feature type="compositionally biased region" description="Polar residues" evidence="1">
    <location>
        <begin position="685"/>
        <end position="710"/>
    </location>
</feature>
<name>A0AA35IX22_SACMI</name>
<feature type="region of interest" description="Disordered" evidence="1">
    <location>
        <begin position="467"/>
        <end position="486"/>
    </location>
</feature>
<feature type="region of interest" description="Disordered" evidence="1">
    <location>
        <begin position="243"/>
        <end position="291"/>
    </location>
</feature>
<dbReference type="EMBL" id="OX365761">
    <property type="protein sequence ID" value="CAI4038499.1"/>
    <property type="molecule type" value="Genomic_DNA"/>
</dbReference>
<proteinExistence type="predicted"/>
<feature type="compositionally biased region" description="Basic residues" evidence="1">
    <location>
        <begin position="136"/>
        <end position="147"/>
    </location>
</feature>
<feature type="compositionally biased region" description="Polar residues" evidence="1">
    <location>
        <begin position="187"/>
        <end position="204"/>
    </location>
</feature>
<accession>A0AA35IX22</accession>
<sequence>MNLPVTPVKGKVCSALSTEHEMNHDQYQDMSYPRQNDFAANQTNNMKPVTIPRQNRGKNKKLHEHTQSQVRFSIPDPNELSQNSPLRIVFPNSGSELERKMSTSSLLMNCHGHLVDMHSKILVDVPEEVWKFHHDRRMKSEGKHRRTRSDVKSSANRNDKSLNHSRSKSLQSIIVDTMNTYRAADVDTTSNENTSNVSQVSPLNLSFERPPPLTPERNLYLTPESPLNRYPLPVPLEITLPPYLSPQNKHKQRNSLVYDGDGYSKFQENNASSSTESSLEQPSSSYSDEENSIPYAHHDVSFELNNADPDKFLGIDENANVNLKVQRRNLKSPQHIQKKRNSGYEEEDLEKNVSLKILSTPNKLIDIPDLEHMTSPPSTGYNGTLKFFQQFESQEEPVSPVCNLNPKAQDTLDMSFKFPSTFTDNNVSEARVNGNLKNSNNEDFLKVDTSPVNLSFESRRQMLMDLQKSPTNNNPKLHKHRRSRSVHNIDDTFLNFEATSTPPAPASAPTLPVKYSNPCTSPEIPKRSPLRFTSSPKTSDMSPDVRSSDNGSFGQEFSVPSIQIIADESTSHSIDPSLTEYSNNEHDEEASFVEVDADQSIAIIDGTKKNLSVEAFKPLSSFNSFGQQIQNKRLSPLSQASTDLIGKQTTDEASQSLPYKVVSPKRQSSRSGSSKSSSYNSEFSANTTVTDTTSQPSVTINRETLQQNNILKKKPIESRGYGPQSQRSNYSFPRKKTAPSEGFDLEFNTIYEKRDGKLVEVILLDEDEGASLENSNTPRTRDIQGRKAKNDQQIKRLSHYNEILGMCDETADEAKRIIYQLVNETTRFSEKGHSKKSHKSRILPPLPFPLYDKNGNFLIQNKYQSHIDNNISYNRKFK</sequence>
<protein>
    <recommendedName>
        <fullName evidence="4">Factor interacting with REF2</fullName>
    </recommendedName>
</protein>
<feature type="region of interest" description="Disordered" evidence="1">
    <location>
        <begin position="646"/>
        <end position="738"/>
    </location>
</feature>
<feature type="compositionally biased region" description="Basic residues" evidence="1">
    <location>
        <begin position="476"/>
        <end position="485"/>
    </location>
</feature>
<gene>
    <name evidence="2" type="primary">SMKI05G1100</name>
    <name evidence="2" type="ORF">SMKI_05G1100</name>
</gene>
<feature type="region of interest" description="Disordered" evidence="1">
    <location>
        <begin position="43"/>
        <end position="68"/>
    </location>
</feature>
<feature type="region of interest" description="Disordered" evidence="1">
    <location>
        <begin position="136"/>
        <end position="171"/>
    </location>
</feature>
<feature type="compositionally biased region" description="Low complexity" evidence="1">
    <location>
        <begin position="272"/>
        <end position="286"/>
    </location>
</feature>
<reference evidence="2" key="1">
    <citation type="submission" date="2022-10" db="EMBL/GenBank/DDBJ databases">
        <authorList>
            <person name="Byrne P K."/>
        </authorList>
    </citation>
    <scope>NUCLEOTIDE SEQUENCE</scope>
    <source>
        <strain evidence="2">IFO1815</strain>
    </source>
</reference>
<evidence type="ECO:0000313" key="2">
    <source>
        <dbReference type="EMBL" id="CAI4038499.1"/>
    </source>
</evidence>
<dbReference type="AlphaFoldDB" id="A0AA35IX22"/>